<dbReference type="Gene3D" id="1.25.10.10">
    <property type="entry name" value="Leucine-rich Repeat Variant"/>
    <property type="match status" value="2"/>
</dbReference>
<dbReference type="EMBL" id="CP056066">
    <property type="protein sequence ID" value="UKJ88918.1"/>
    <property type="molecule type" value="Genomic_DNA"/>
</dbReference>
<gene>
    <name evidence="1" type="ORF">MACJ_002164</name>
</gene>
<accession>A0A976M5R4</accession>
<organism evidence="1 2">
    <name type="scientific">Theileria orientalis</name>
    <dbReference type="NCBI Taxonomy" id="68886"/>
    <lineage>
        <taxon>Eukaryota</taxon>
        <taxon>Sar</taxon>
        <taxon>Alveolata</taxon>
        <taxon>Apicomplexa</taxon>
        <taxon>Aconoidasida</taxon>
        <taxon>Piroplasmida</taxon>
        <taxon>Theileriidae</taxon>
        <taxon>Theileria</taxon>
    </lineage>
</organism>
<dbReference type="Proteomes" id="UP000244803">
    <property type="component" value="Chromosome 3"/>
</dbReference>
<sequence>MITTEILSAVFAAQDGNINATQMLYKLVENLDSNKSNAEELAQKLTLSYELLMNLVNLSESVPNETLIQFLKNTVANVTKEKYVECVNILRFYGYTLLVKFVENNWHLAPEPLKLRCKYDIESLFSYKKSDSTLLREYNSLVNQKASQYISTIAVREWPSEWNDFIPFCVNSLNKLFGSLGSECKNNKQALNEIAVFWGVISEISIEIKECLDDTILYKRRIQISNLLKMYIYDIFLTIHRVIVLGVVSSNDQLIYTILTIFRNLSSILDGFIFISFDVDEFLVAHMKSVKTSDIIQTISNICLDVCHKKTKNISAASEVDLGNEQLYKAKLDRFIKNMVMISECFTVDYSYSSTLEQLQVAQAFRNLLDKNSLYLMENVAVDTLRLLFDYIIARMIMHPSIEVATCSLNACSLLLRRILAIKVKKGEDIAQKLLWLDHKKLLLCLFIRGLKLGNPMVAEQFFSQARDVSPVPGGSMQHGQQGNMYAGLLILDSVIVNITKNFKGAYDWINSLFSYCEIDDEISVGNLKSFESRFAALRSTILHCCSLMAIINQAYMDSVLLVVTELLSSLSGEVCTECTGYCQSYRRNEKHLSYVCNKYILFDGVMFILESAVFRLRSATIDLNGSSPNSATKDEKMYWLSVEPYKGLMLDLNSMTGPVTIQGHNVNWIRTAMALIMSLLSLKLGSSHRYMLDIRRLDSLSSLSILFLYNSQFVGNVLGLLVNKILFEINDNISNLNKCALQCLAVFCKNCRSLLGPYVDLIASKIHQCLSVVTNENSRDLLLESLISLTTINGNNEKGNDLVKVIMSNYVKQLEQVNEIIARAQKPKGQQGNNVIDVDGASTHINWDDTKGSDVIVYSENLYKHLFDSNVESSEANRRNLHRIVTMCYSIIRKVENVSEHNCLISDESGRECVTKLFSHVMNILFSFINFWRVDFFNNHTLRKTLLSPGKDEWLSLQGFNEAIANEDNLEKIVESVFNIPKNENVMNIRSVRRYNYILRQSLLKLMGVLIVSKGSSSVTAPVGVTVLSPIGGVRGVHGVSPMSGVPGVGGLSGVSPVARVPGVSGSPSMTNALNCTDMFENNLVNIIDWVPVFHLYQIIKYSLVPCVYSLKKLDLIINKLQVRINQEWKALNLFKTSNASTSSDAKEDGATENKVIHLYYLKVYACMDCGVEILNMCTKLINTKNYKNSHAGDSADMKEDMIKDEIMRADSIDELDNHKEYESGNFINNEQLVHSILSCLCSALSWPHFRTIHESLRIIRIYARMTPTMNLQLHIKFIYELILYLSKHVIIPKTFNPVEISSSMLNIPSKDENNKNYAKEYVNTICTLYESLVKCFPQIGSVVENDEVNIQKLLKYQQVVETLKLLTPYLQEQDCILFIKYVLQQNSLKSRSLLKDSIQDKLKVKNYSKYLTQFNKSSLESKSSTEIEIHEGEEESILGEDILYLLLE</sequence>
<dbReference type="InterPro" id="IPR016024">
    <property type="entry name" value="ARM-type_fold"/>
</dbReference>
<evidence type="ECO:0000313" key="2">
    <source>
        <dbReference type="Proteomes" id="UP000244803"/>
    </source>
</evidence>
<evidence type="ECO:0008006" key="3">
    <source>
        <dbReference type="Google" id="ProtNLM"/>
    </source>
</evidence>
<reference evidence="1" key="1">
    <citation type="submission" date="2022-07" db="EMBL/GenBank/DDBJ databases">
        <title>Evaluation of T. orientalis genome assembly methods using nanopore sequencing and analysis of variation between genomes.</title>
        <authorList>
            <person name="Yam J."/>
            <person name="Micallef M.L."/>
            <person name="Liu M."/>
            <person name="Djordjevic S.P."/>
            <person name="Bogema D.R."/>
            <person name="Jenkins C."/>
        </authorList>
    </citation>
    <scope>NUCLEOTIDE SEQUENCE</scope>
    <source>
        <strain evidence="1">Fish Creek</strain>
    </source>
</reference>
<evidence type="ECO:0000313" key="1">
    <source>
        <dbReference type="EMBL" id="UKJ88918.1"/>
    </source>
</evidence>
<dbReference type="SUPFAM" id="SSF48371">
    <property type="entry name" value="ARM repeat"/>
    <property type="match status" value="1"/>
</dbReference>
<dbReference type="InterPro" id="IPR011989">
    <property type="entry name" value="ARM-like"/>
</dbReference>
<proteinExistence type="predicted"/>
<dbReference type="OrthoDB" id="360399at2759"/>
<name>A0A976M5R4_THEOR</name>
<protein>
    <recommendedName>
        <fullName evidence="3">Exportin-1/Importin-beta-like domain-containing protein</fullName>
    </recommendedName>
</protein>